<reference evidence="2" key="1">
    <citation type="journal article" date="2022" name="Mol. Ecol. Resour.">
        <title>The genomes of chicory, endive, great burdock and yacon provide insights into Asteraceae palaeo-polyploidization history and plant inulin production.</title>
        <authorList>
            <person name="Fan W."/>
            <person name="Wang S."/>
            <person name="Wang H."/>
            <person name="Wang A."/>
            <person name="Jiang F."/>
            <person name="Liu H."/>
            <person name="Zhao H."/>
            <person name="Xu D."/>
            <person name="Zhang Y."/>
        </authorList>
    </citation>
    <scope>NUCLEOTIDE SEQUENCE [LARGE SCALE GENOMIC DNA]</scope>
    <source>
        <strain evidence="2">cv. Yunnan</strain>
    </source>
</reference>
<dbReference type="EMBL" id="CM042030">
    <property type="protein sequence ID" value="KAI3787165.1"/>
    <property type="molecule type" value="Genomic_DNA"/>
</dbReference>
<proteinExistence type="predicted"/>
<name>A0ACB9GVP0_9ASTR</name>
<accession>A0ACB9GVP0</accession>
<keyword evidence="2" id="KW-1185">Reference proteome</keyword>
<reference evidence="1 2" key="2">
    <citation type="journal article" date="2022" name="Mol. Ecol. Resour.">
        <title>The genomes of chicory, endive, great burdock and yacon provide insights into Asteraceae paleo-polyploidization history and plant inulin production.</title>
        <authorList>
            <person name="Fan W."/>
            <person name="Wang S."/>
            <person name="Wang H."/>
            <person name="Wang A."/>
            <person name="Jiang F."/>
            <person name="Liu H."/>
            <person name="Zhao H."/>
            <person name="Xu D."/>
            <person name="Zhang Y."/>
        </authorList>
    </citation>
    <scope>NUCLEOTIDE SEQUENCE [LARGE SCALE GENOMIC DNA]</scope>
    <source>
        <strain evidence="2">cv. Yunnan</strain>
        <tissue evidence="1">Leaves</tissue>
    </source>
</reference>
<organism evidence="1 2">
    <name type="scientific">Smallanthus sonchifolius</name>
    <dbReference type="NCBI Taxonomy" id="185202"/>
    <lineage>
        <taxon>Eukaryota</taxon>
        <taxon>Viridiplantae</taxon>
        <taxon>Streptophyta</taxon>
        <taxon>Embryophyta</taxon>
        <taxon>Tracheophyta</taxon>
        <taxon>Spermatophyta</taxon>
        <taxon>Magnoliopsida</taxon>
        <taxon>eudicotyledons</taxon>
        <taxon>Gunneridae</taxon>
        <taxon>Pentapetalae</taxon>
        <taxon>asterids</taxon>
        <taxon>campanulids</taxon>
        <taxon>Asterales</taxon>
        <taxon>Asteraceae</taxon>
        <taxon>Asteroideae</taxon>
        <taxon>Heliantheae alliance</taxon>
        <taxon>Millerieae</taxon>
        <taxon>Smallanthus</taxon>
    </lineage>
</organism>
<comment type="caution">
    <text evidence="1">The sequence shown here is derived from an EMBL/GenBank/DDBJ whole genome shotgun (WGS) entry which is preliminary data.</text>
</comment>
<protein>
    <submittedName>
        <fullName evidence="1">Uncharacterized protein</fullName>
    </submittedName>
</protein>
<dbReference type="Proteomes" id="UP001056120">
    <property type="component" value="Linkage Group LG13"/>
</dbReference>
<sequence length="522" mass="59049">MGYENDPYRDEDGEPLMDYDDAYQSDHGDVNQHQHLLDDNIEDELEDNDWQSNRRDRSPTPVFHESDSKSKPRKRLIKKSTAEEAVPDFGMDDDVEDDMAAFVRDDSDSGGGKRKKFSGDGGSSSKKREKKFSSSKLSDKGGRGSEKGGAKFKGSSKKSGRSGRVDAEVKEMWDTIAGGDSEDDKEGTRMADDDNFIDDTGVDPADRYGSDHGGYSPSRAPQAEEGEEDDEIKDLFKMGKKKKKSEKSAAEIALLVENVMAELEVVAEEDAELNRKSEPAINKLRKLPLLTEVLSKKQLQLEFLDHGVLTLLKNWLEPLPDGSLPNINIRAAILKILTEFPIDLDQYDRREQLKKSGLGKVIMFLSKSDEETTSNRKLAKDLVDKWSRPIFNKSTRFEDMRNYEDERIPIRRPSMKKPMNKASGMHSRDDELDLADNSQEPKSGNSSSRLHASRPEAMPLDFVVRPQSKIDPDEIRARAKQVVHDQRRLKMNKRLQQLKAPKKKQLQATKLSVEGRGMVKYL</sequence>
<evidence type="ECO:0000313" key="1">
    <source>
        <dbReference type="EMBL" id="KAI3787165.1"/>
    </source>
</evidence>
<evidence type="ECO:0000313" key="2">
    <source>
        <dbReference type="Proteomes" id="UP001056120"/>
    </source>
</evidence>
<gene>
    <name evidence="1" type="ORF">L1987_41425</name>
</gene>